<name>A0A7W7K1I0_9SPHN</name>
<reference evidence="2 3" key="1">
    <citation type="submission" date="2020-08" db="EMBL/GenBank/DDBJ databases">
        <title>Functional genomics of gut bacteria from endangered species of beetles.</title>
        <authorList>
            <person name="Carlos-Shanley C."/>
        </authorList>
    </citation>
    <scope>NUCLEOTIDE SEQUENCE [LARGE SCALE GENOMIC DNA]</scope>
    <source>
        <strain evidence="2 3">S00224</strain>
    </source>
</reference>
<organism evidence="2 3">
    <name type="scientific">Sphingomonas kyeonggiensis</name>
    <dbReference type="NCBI Taxonomy" id="1268553"/>
    <lineage>
        <taxon>Bacteria</taxon>
        <taxon>Pseudomonadati</taxon>
        <taxon>Pseudomonadota</taxon>
        <taxon>Alphaproteobacteria</taxon>
        <taxon>Sphingomonadales</taxon>
        <taxon>Sphingomonadaceae</taxon>
        <taxon>Sphingomonas</taxon>
    </lineage>
</organism>
<dbReference type="AlphaFoldDB" id="A0A7W7K1I0"/>
<accession>A0A7W7K1I0</accession>
<evidence type="ECO:0000313" key="2">
    <source>
        <dbReference type="EMBL" id="MBB4838993.1"/>
    </source>
</evidence>
<protein>
    <submittedName>
        <fullName evidence="2">Uncharacterized protein</fullName>
    </submittedName>
</protein>
<dbReference type="Proteomes" id="UP000575241">
    <property type="component" value="Unassembled WGS sequence"/>
</dbReference>
<keyword evidence="1" id="KW-0732">Signal</keyword>
<feature type="signal peptide" evidence="1">
    <location>
        <begin position="1"/>
        <end position="23"/>
    </location>
</feature>
<keyword evidence="3" id="KW-1185">Reference proteome</keyword>
<gene>
    <name evidence="2" type="ORF">HNP52_002062</name>
</gene>
<dbReference type="EMBL" id="JACHLN010000002">
    <property type="protein sequence ID" value="MBB4838993.1"/>
    <property type="molecule type" value="Genomic_DNA"/>
</dbReference>
<proteinExistence type="predicted"/>
<sequence>MKAALAFILAAGCALGAVAPAHAQSDGGAEARKNRDAERNAIELMGCLARSEKRQAAAVIGLEPGSEAEGKAFMGLFDSARMCVPRGKKVNTQGVNLRGVLAEALYVRTFRDAGPASGAAQPDWLKQPTHAAYAVVQCAAEKDPVAADRLLRTQWHSPEEVAAADALLPTLQTCANGRQVNFDRVTLHGLIAEALFRARGGLSASEGNS</sequence>
<dbReference type="RefSeq" id="WP_184166405.1">
    <property type="nucleotide sequence ID" value="NZ_JACHLN010000002.1"/>
</dbReference>
<evidence type="ECO:0000313" key="3">
    <source>
        <dbReference type="Proteomes" id="UP000575241"/>
    </source>
</evidence>
<evidence type="ECO:0000256" key="1">
    <source>
        <dbReference type="SAM" id="SignalP"/>
    </source>
</evidence>
<feature type="chain" id="PRO_5031529576" evidence="1">
    <location>
        <begin position="24"/>
        <end position="209"/>
    </location>
</feature>
<comment type="caution">
    <text evidence="2">The sequence shown here is derived from an EMBL/GenBank/DDBJ whole genome shotgun (WGS) entry which is preliminary data.</text>
</comment>